<dbReference type="Proteomes" id="UP000789396">
    <property type="component" value="Unassembled WGS sequence"/>
</dbReference>
<name>A0A9N9H4I3_9GLOM</name>
<feature type="compositionally biased region" description="Basic residues" evidence="1">
    <location>
        <begin position="283"/>
        <end position="292"/>
    </location>
</feature>
<feature type="region of interest" description="Disordered" evidence="1">
    <location>
        <begin position="368"/>
        <end position="388"/>
    </location>
</feature>
<dbReference type="OrthoDB" id="2440842at2759"/>
<accession>A0A9N9H4I3</accession>
<protein>
    <submittedName>
        <fullName evidence="2">5553_t:CDS:1</fullName>
    </submittedName>
</protein>
<evidence type="ECO:0000313" key="3">
    <source>
        <dbReference type="Proteomes" id="UP000789396"/>
    </source>
</evidence>
<reference evidence="2" key="1">
    <citation type="submission" date="2021-06" db="EMBL/GenBank/DDBJ databases">
        <authorList>
            <person name="Kallberg Y."/>
            <person name="Tangrot J."/>
            <person name="Rosling A."/>
        </authorList>
    </citation>
    <scope>NUCLEOTIDE SEQUENCE</scope>
    <source>
        <strain evidence="2">IN212</strain>
    </source>
</reference>
<evidence type="ECO:0000313" key="2">
    <source>
        <dbReference type="EMBL" id="CAG8657895.1"/>
    </source>
</evidence>
<dbReference type="AlphaFoldDB" id="A0A9N9H4I3"/>
<gene>
    <name evidence="2" type="ORF">RFULGI_LOCUS8727</name>
</gene>
<organism evidence="2 3">
    <name type="scientific">Racocetra fulgida</name>
    <dbReference type="NCBI Taxonomy" id="60492"/>
    <lineage>
        <taxon>Eukaryota</taxon>
        <taxon>Fungi</taxon>
        <taxon>Fungi incertae sedis</taxon>
        <taxon>Mucoromycota</taxon>
        <taxon>Glomeromycotina</taxon>
        <taxon>Glomeromycetes</taxon>
        <taxon>Diversisporales</taxon>
        <taxon>Gigasporaceae</taxon>
        <taxon>Racocetra</taxon>
    </lineage>
</organism>
<feature type="compositionally biased region" description="Polar residues" evidence="1">
    <location>
        <begin position="296"/>
        <end position="306"/>
    </location>
</feature>
<dbReference type="EMBL" id="CAJVPZ010014477">
    <property type="protein sequence ID" value="CAG8657895.1"/>
    <property type="molecule type" value="Genomic_DNA"/>
</dbReference>
<evidence type="ECO:0000256" key="1">
    <source>
        <dbReference type="SAM" id="MobiDB-lite"/>
    </source>
</evidence>
<proteinExistence type="predicted"/>
<comment type="caution">
    <text evidence="2">The sequence shown here is derived from an EMBL/GenBank/DDBJ whole genome shotgun (WGS) entry which is preliminary data.</text>
</comment>
<keyword evidence="3" id="KW-1185">Reference proteome</keyword>
<feature type="region of interest" description="Disordered" evidence="1">
    <location>
        <begin position="274"/>
        <end position="336"/>
    </location>
</feature>
<sequence>MELQNVDPLSNSILPTTISLINGPALQQQPTCLTTSNININCINDESDEQSDNEFEEQLELYEAEEAYVIVESFAHSNGFGIRKGRVEKDSSNGREISRSFICRHAGKPSDKNKSYKTEESGSCRTDCKWKVQDNDEAFVDNAFDYPLAHSFALFKEVEDKVVESLIPTTILRSNESANLFSAQNAMSTMTRLSTSVVAKKAMQKKKVYAETIGIARKAINIAIEKDDPHVLKFLKGYILQNERSLVENTTEASSSGYKTNVLKERPEVNIIPEKSQVSNPVKKARKGRPPKIARYQSSLENPSSKAQEKRPRGPGTNTCGECGGKGHNRRWHSKHENKSYDSGIICELCGGCGHKKELHNHDLIEENENEWVGSSGSESGAEMDNIE</sequence>